<dbReference type="InterPro" id="IPR013761">
    <property type="entry name" value="SAM/pointed_sf"/>
</dbReference>
<evidence type="ECO:0000259" key="1">
    <source>
        <dbReference type="Pfam" id="PF07647"/>
    </source>
</evidence>
<dbReference type="EMBL" id="JAAIUW010000001">
    <property type="protein sequence ID" value="KAF7843224.1"/>
    <property type="molecule type" value="Genomic_DNA"/>
</dbReference>
<feature type="domain" description="SAM" evidence="1">
    <location>
        <begin position="21"/>
        <end position="58"/>
    </location>
</feature>
<dbReference type="Gene3D" id="1.10.150.50">
    <property type="entry name" value="Transcription Factor, Ets-1"/>
    <property type="match status" value="1"/>
</dbReference>
<proteinExistence type="predicted"/>
<protein>
    <submittedName>
        <fullName evidence="2">Sterile alpha motif domain-containing protein</fullName>
    </submittedName>
</protein>
<dbReference type="Proteomes" id="UP000634136">
    <property type="component" value="Unassembled WGS sequence"/>
</dbReference>
<dbReference type="AlphaFoldDB" id="A0A835CI67"/>
<evidence type="ECO:0000313" key="3">
    <source>
        <dbReference type="Proteomes" id="UP000634136"/>
    </source>
</evidence>
<keyword evidence="3" id="KW-1185">Reference proteome</keyword>
<organism evidence="2 3">
    <name type="scientific">Senna tora</name>
    <dbReference type="NCBI Taxonomy" id="362788"/>
    <lineage>
        <taxon>Eukaryota</taxon>
        <taxon>Viridiplantae</taxon>
        <taxon>Streptophyta</taxon>
        <taxon>Embryophyta</taxon>
        <taxon>Tracheophyta</taxon>
        <taxon>Spermatophyta</taxon>
        <taxon>Magnoliopsida</taxon>
        <taxon>eudicotyledons</taxon>
        <taxon>Gunneridae</taxon>
        <taxon>Pentapetalae</taxon>
        <taxon>rosids</taxon>
        <taxon>fabids</taxon>
        <taxon>Fabales</taxon>
        <taxon>Fabaceae</taxon>
        <taxon>Caesalpinioideae</taxon>
        <taxon>Cassia clade</taxon>
        <taxon>Senna</taxon>
    </lineage>
</organism>
<dbReference type="InterPro" id="IPR001660">
    <property type="entry name" value="SAM"/>
</dbReference>
<sequence>MDWFSWLSKTSLDPSLVYEYGLAFTHNELEKEDINYFNHEFLQSMGISIAKHRLEILKLSKKEKKGKKKTLNSVSSRLIVAIKKTKKSLSNYFHSLIHKDKSALVVAPTRPRSWKGNSSNLMKRNKRSNKRVMVKNYSYDSNHNKQERLLLTNASSAIVPSVPSSKVFNLQKKVKNMERDEEEEDDDDDGYWSAAIEDIRWDTMFHDLKPN</sequence>
<accession>A0A835CI67</accession>
<gene>
    <name evidence="2" type="ORF">G2W53_000129</name>
</gene>
<dbReference type="Pfam" id="PF07647">
    <property type="entry name" value="SAM_2"/>
    <property type="match status" value="1"/>
</dbReference>
<name>A0A835CI67_9FABA</name>
<evidence type="ECO:0000313" key="2">
    <source>
        <dbReference type="EMBL" id="KAF7843224.1"/>
    </source>
</evidence>
<dbReference type="PANTHER" id="PTHR33915:SF3">
    <property type="entry name" value="STERILE ALPHA MOTIF (SAM) DOMAIN PROTEIN"/>
    <property type="match status" value="1"/>
</dbReference>
<dbReference type="CDD" id="cd09487">
    <property type="entry name" value="SAM_superfamily"/>
    <property type="match status" value="1"/>
</dbReference>
<dbReference type="PANTHER" id="PTHR33915">
    <property type="entry name" value="OSJNBA0033G05.11 PROTEIN"/>
    <property type="match status" value="1"/>
</dbReference>
<dbReference type="SUPFAM" id="SSF47769">
    <property type="entry name" value="SAM/Pointed domain"/>
    <property type="match status" value="1"/>
</dbReference>
<dbReference type="OrthoDB" id="1417040at2759"/>
<comment type="caution">
    <text evidence="2">The sequence shown here is derived from an EMBL/GenBank/DDBJ whole genome shotgun (WGS) entry which is preliminary data.</text>
</comment>
<reference evidence="2" key="1">
    <citation type="submission" date="2020-09" db="EMBL/GenBank/DDBJ databases">
        <title>Genome-Enabled Discovery of Anthraquinone Biosynthesis in Senna tora.</title>
        <authorList>
            <person name="Kang S.-H."/>
            <person name="Pandey R.P."/>
            <person name="Lee C.-M."/>
            <person name="Sim J.-S."/>
            <person name="Jeong J.-T."/>
            <person name="Choi B.-S."/>
            <person name="Jung M."/>
            <person name="Ginzburg D."/>
            <person name="Zhao K."/>
            <person name="Won S.Y."/>
            <person name="Oh T.-J."/>
            <person name="Yu Y."/>
            <person name="Kim N.-H."/>
            <person name="Lee O.R."/>
            <person name="Lee T.-H."/>
            <person name="Bashyal P."/>
            <person name="Kim T.-S."/>
            <person name="Lee W.-H."/>
            <person name="Kawkins C."/>
            <person name="Kim C.-K."/>
            <person name="Kim J.S."/>
            <person name="Ahn B.O."/>
            <person name="Rhee S.Y."/>
            <person name="Sohng J.K."/>
        </authorList>
    </citation>
    <scope>NUCLEOTIDE SEQUENCE</scope>
    <source>
        <tissue evidence="2">Leaf</tissue>
    </source>
</reference>